<dbReference type="STRING" id="1502745.SAMN02799620_04177"/>
<evidence type="ECO:0000256" key="1">
    <source>
        <dbReference type="SAM" id="Phobius"/>
    </source>
</evidence>
<dbReference type="Proteomes" id="UP000199707">
    <property type="component" value="Unassembled WGS sequence"/>
</dbReference>
<evidence type="ECO:0000313" key="2">
    <source>
        <dbReference type="EMBL" id="SCX26595.1"/>
    </source>
</evidence>
<keyword evidence="1" id="KW-0812">Transmembrane</keyword>
<name>A0A1G4WPX2_9MYCO</name>
<feature type="transmembrane region" description="Helical" evidence="1">
    <location>
        <begin position="199"/>
        <end position="218"/>
    </location>
</feature>
<protein>
    <submittedName>
        <fullName evidence="2">Uncharacterized protein</fullName>
    </submittedName>
</protein>
<sequence length="285" mass="29841">MRFLLAALLWLITTALLVVTVPALWAQHTIVDRDGYTAFAAAAAKDPALQQAMASELGSQLKNLASGTGYDVGTDVLSRGAGIYTASSAFPGQFAQVNGLAHDWLFTDRVSRSDATGRWVVDISPMLADSSFRETLTSFGIAPPSKLEVPLTEQVSEHLRPGQLRLVAVWGPWASVGAAVLTGVFALLTLAAARARGKAFAALGISALLVGAAGWVGIEIGRRYVDDALNRASGDVHAIADVMVDHAVGSMHMWLNLTLTVGGGLVIIGVIVALLSGLGSRRDEA</sequence>
<accession>A0A1G4WPX2</accession>
<feature type="transmembrane region" description="Helical" evidence="1">
    <location>
        <begin position="170"/>
        <end position="192"/>
    </location>
</feature>
<dbReference type="AlphaFoldDB" id="A0A1G4WPX2"/>
<dbReference type="RefSeq" id="WP_090360435.1">
    <property type="nucleotide sequence ID" value="NZ_FMUB01000008.1"/>
</dbReference>
<keyword evidence="1" id="KW-0472">Membrane</keyword>
<reference evidence="3" key="1">
    <citation type="submission" date="2016-10" db="EMBL/GenBank/DDBJ databases">
        <authorList>
            <person name="Varghese N."/>
            <person name="Submissions S."/>
        </authorList>
    </citation>
    <scope>NUCLEOTIDE SEQUENCE [LARGE SCALE GENOMIC DNA]</scope>
    <source>
        <strain evidence="3">UNC267MFSha1.1M11</strain>
    </source>
</reference>
<gene>
    <name evidence="2" type="ORF">SAMN02799620_04177</name>
</gene>
<proteinExistence type="predicted"/>
<feature type="transmembrane region" description="Helical" evidence="1">
    <location>
        <begin position="253"/>
        <end position="275"/>
    </location>
</feature>
<evidence type="ECO:0000313" key="3">
    <source>
        <dbReference type="Proteomes" id="UP000199707"/>
    </source>
</evidence>
<keyword evidence="1" id="KW-1133">Transmembrane helix</keyword>
<organism evidence="2 3">
    <name type="scientific">Mycolicibacterium fluoranthenivorans</name>
    <dbReference type="NCBI Taxonomy" id="258505"/>
    <lineage>
        <taxon>Bacteria</taxon>
        <taxon>Bacillati</taxon>
        <taxon>Actinomycetota</taxon>
        <taxon>Actinomycetes</taxon>
        <taxon>Mycobacteriales</taxon>
        <taxon>Mycobacteriaceae</taxon>
        <taxon>Mycolicibacterium</taxon>
    </lineage>
</organism>
<dbReference type="EMBL" id="FMUB01000008">
    <property type="protein sequence ID" value="SCX26595.1"/>
    <property type="molecule type" value="Genomic_DNA"/>
</dbReference>